<dbReference type="EMBL" id="FKBS01000008">
    <property type="protein sequence ID" value="SAH99229.1"/>
    <property type="molecule type" value="Genomic_DNA"/>
</dbReference>
<dbReference type="GO" id="GO:0019290">
    <property type="term" value="P:siderophore biosynthetic process"/>
    <property type="evidence" value="ECO:0007669"/>
    <property type="project" value="InterPro"/>
</dbReference>
<evidence type="ECO:0000313" key="3">
    <source>
        <dbReference type="EMBL" id="SAH99229.1"/>
    </source>
</evidence>
<evidence type="ECO:0000256" key="1">
    <source>
        <dbReference type="ARBA" id="ARBA00004924"/>
    </source>
</evidence>
<dbReference type="GO" id="GO:0050133">
    <property type="term" value="F:N6-hydroxylysine O-acetyltransferase activity"/>
    <property type="evidence" value="ECO:0007669"/>
    <property type="project" value="UniProtKB-EC"/>
</dbReference>
<dbReference type="Proteomes" id="UP000077037">
    <property type="component" value="Unassembled WGS sequence"/>
</dbReference>
<keyword evidence="3" id="KW-0808">Transferase</keyword>
<feature type="domain" description="Acyltransferase MbtK/IucB-like conserved" evidence="2">
    <location>
        <begin position="186"/>
        <end position="233"/>
    </location>
</feature>
<dbReference type="Gene3D" id="3.40.630.30">
    <property type="match status" value="1"/>
</dbReference>
<sequence length="374" mass="41705">MSIARSSTLAVMPPPEAVAAPCLLHGRWTDVRVTQDAVQVGDGGPRLGVHEHGRTLVLAAPAPAGDPAAGDPAAGDPDTALAALQAVFTAHPGRDTLLLDASLGASIIEALRASGALDAAAENGRWRARREAIWQHPAAWLPAARAPYAQGYAVSEGRRHPRRPAKPQGTVYRRHIPWLDRSLSLRVLDPERDLPHFHRWMNDPVVDAFWEEAGELERHRAYVERIAGDPHALGLIGCFDDQPFGYFETYWAKEDRIAPYYDAADYDRGWHVLIGEADRRGKPWLTAWMPAISHYLFLDDCRTQRLVIEPRWDNRKMMKSLARCGYALLKHFDFPHKRAMLGMLTRERYFGEALWIPHADTAAPGAVSPQQEPV</sequence>
<organism evidence="3 4">
    <name type="scientific">Bordetella ansorpii</name>
    <dbReference type="NCBI Taxonomy" id="288768"/>
    <lineage>
        <taxon>Bacteria</taxon>
        <taxon>Pseudomonadati</taxon>
        <taxon>Pseudomonadota</taxon>
        <taxon>Betaproteobacteria</taxon>
        <taxon>Burkholderiales</taxon>
        <taxon>Alcaligenaceae</taxon>
        <taxon>Bordetella</taxon>
    </lineage>
</organism>
<dbReference type="SUPFAM" id="SSF55729">
    <property type="entry name" value="Acyl-CoA N-acyltransferases (Nat)"/>
    <property type="match status" value="1"/>
</dbReference>
<keyword evidence="3" id="KW-0012">Acyltransferase</keyword>
<reference evidence="3 4" key="1">
    <citation type="submission" date="2016-03" db="EMBL/GenBank/DDBJ databases">
        <authorList>
            <consortium name="Pathogen Informatics"/>
        </authorList>
    </citation>
    <scope>NUCLEOTIDE SEQUENCE [LARGE SCALE GENOMIC DNA]</scope>
    <source>
        <strain evidence="3 4">NCTC13364</strain>
    </source>
</reference>
<dbReference type="EC" id="2.3.1.102" evidence="3"/>
<evidence type="ECO:0000259" key="2">
    <source>
        <dbReference type="SMART" id="SM01006"/>
    </source>
</evidence>
<dbReference type="InterPro" id="IPR019432">
    <property type="entry name" value="Acyltransferase_MbtK/IucB-like"/>
</dbReference>
<dbReference type="RefSeq" id="WP_082887075.1">
    <property type="nucleotide sequence ID" value="NZ_FKBS01000008.1"/>
</dbReference>
<dbReference type="GO" id="GO:0016410">
    <property type="term" value="F:N-acyltransferase activity"/>
    <property type="evidence" value="ECO:0007669"/>
    <property type="project" value="TreeGrafter"/>
</dbReference>
<dbReference type="AlphaFoldDB" id="A0A157LS72"/>
<dbReference type="SMART" id="SM01006">
    <property type="entry name" value="AlcB"/>
    <property type="match status" value="1"/>
</dbReference>
<evidence type="ECO:0000313" key="4">
    <source>
        <dbReference type="Proteomes" id="UP000077037"/>
    </source>
</evidence>
<dbReference type="Pfam" id="PF13523">
    <property type="entry name" value="Acetyltransf_8"/>
    <property type="match status" value="1"/>
</dbReference>
<protein>
    <submittedName>
        <fullName evidence="3">N(6)-hydroxylysine O-acetyltransferase</fullName>
        <ecNumber evidence="3">2.3.1.102</ecNumber>
    </submittedName>
</protein>
<name>A0A157LS72_9BORD</name>
<comment type="pathway">
    <text evidence="1">Siderophore biosynthesis.</text>
</comment>
<accession>A0A157LS72</accession>
<proteinExistence type="predicted"/>
<gene>
    <name evidence="3" type="primary">iucB</name>
    <name evidence="3" type="ORF">SAMEA1982600_00828</name>
</gene>
<dbReference type="InterPro" id="IPR016181">
    <property type="entry name" value="Acyl_CoA_acyltransferase"/>
</dbReference>
<dbReference type="PANTHER" id="PTHR31438:SF1">
    <property type="entry name" value="LYSINE N-ACYLTRANSFERASE C17G9.06C-RELATED"/>
    <property type="match status" value="1"/>
</dbReference>
<dbReference type="PANTHER" id="PTHR31438">
    <property type="entry name" value="LYSINE N-ACYLTRANSFERASE C17G9.06C-RELATED"/>
    <property type="match status" value="1"/>
</dbReference>